<evidence type="ECO:0000313" key="2">
    <source>
        <dbReference type="EMBL" id="GGP90785.1"/>
    </source>
</evidence>
<dbReference type="PROSITE" id="PS51819">
    <property type="entry name" value="VOC"/>
    <property type="match status" value="1"/>
</dbReference>
<reference evidence="3" key="1">
    <citation type="journal article" date="2019" name="Int. J. Syst. Evol. Microbiol.">
        <title>The Global Catalogue of Microorganisms (GCM) 10K type strain sequencing project: providing services to taxonomists for standard genome sequencing and annotation.</title>
        <authorList>
            <consortium name="The Broad Institute Genomics Platform"/>
            <consortium name="The Broad Institute Genome Sequencing Center for Infectious Disease"/>
            <person name="Wu L."/>
            <person name="Ma J."/>
        </authorList>
    </citation>
    <scope>NUCLEOTIDE SEQUENCE [LARGE SCALE GENOMIC DNA]</scope>
    <source>
        <strain evidence="3">JCM 32305</strain>
    </source>
</reference>
<accession>A0ABQ2QPP4</accession>
<dbReference type="SUPFAM" id="SSF54593">
    <property type="entry name" value="Glyoxalase/Bleomycin resistance protein/Dihydroxybiphenyl dioxygenase"/>
    <property type="match status" value="1"/>
</dbReference>
<evidence type="ECO:0000259" key="1">
    <source>
        <dbReference type="PROSITE" id="PS51819"/>
    </source>
</evidence>
<sequence>MKQNIVHIALVVKDYDEAIDFYVNKLNFELIEEKILINLNKISDGLL</sequence>
<proteinExistence type="predicted"/>
<protein>
    <recommendedName>
        <fullName evidence="1">VOC domain-containing protein</fullName>
    </recommendedName>
</protein>
<gene>
    <name evidence="2" type="ORF">GCM10009410_26080</name>
</gene>
<feature type="domain" description="VOC" evidence="1">
    <location>
        <begin position="4"/>
        <end position="47"/>
    </location>
</feature>
<dbReference type="Gene3D" id="3.10.180.10">
    <property type="entry name" value="2,3-Dihydroxybiphenyl 1,2-Dioxygenase, domain 1"/>
    <property type="match status" value="1"/>
</dbReference>
<name>A0ABQ2QPP4_9GAMM</name>
<dbReference type="EMBL" id="BMQW01000006">
    <property type="protein sequence ID" value="GGP90785.1"/>
    <property type="molecule type" value="Genomic_DNA"/>
</dbReference>
<dbReference type="Pfam" id="PF00903">
    <property type="entry name" value="Glyoxalase"/>
    <property type="match status" value="1"/>
</dbReference>
<comment type="caution">
    <text evidence="2">The sequence shown here is derived from an EMBL/GenBank/DDBJ whole genome shotgun (WGS) entry which is preliminary data.</text>
</comment>
<evidence type="ECO:0000313" key="3">
    <source>
        <dbReference type="Proteomes" id="UP000654004"/>
    </source>
</evidence>
<organism evidence="2 3">
    <name type="scientific">Shewanella ulleungensis</name>
    <dbReference type="NCBI Taxonomy" id="2282699"/>
    <lineage>
        <taxon>Bacteria</taxon>
        <taxon>Pseudomonadati</taxon>
        <taxon>Pseudomonadota</taxon>
        <taxon>Gammaproteobacteria</taxon>
        <taxon>Alteromonadales</taxon>
        <taxon>Shewanellaceae</taxon>
        <taxon>Shewanella</taxon>
    </lineage>
</organism>
<dbReference type="InterPro" id="IPR037523">
    <property type="entry name" value="VOC_core"/>
</dbReference>
<dbReference type="InterPro" id="IPR029068">
    <property type="entry name" value="Glyas_Bleomycin-R_OHBP_Dase"/>
</dbReference>
<dbReference type="InterPro" id="IPR004360">
    <property type="entry name" value="Glyas_Fos-R_dOase_dom"/>
</dbReference>
<keyword evidence="3" id="KW-1185">Reference proteome</keyword>
<dbReference type="Proteomes" id="UP000654004">
    <property type="component" value="Unassembled WGS sequence"/>
</dbReference>